<protein>
    <submittedName>
        <fullName evidence="2">Uncharacterized protein</fullName>
    </submittedName>
</protein>
<dbReference type="EMBL" id="QGNW01001273">
    <property type="protein sequence ID" value="RVW47652.1"/>
    <property type="molecule type" value="Genomic_DNA"/>
</dbReference>
<dbReference type="Proteomes" id="UP000288805">
    <property type="component" value="Unassembled WGS sequence"/>
</dbReference>
<evidence type="ECO:0000256" key="1">
    <source>
        <dbReference type="SAM" id="MobiDB-lite"/>
    </source>
</evidence>
<dbReference type="AlphaFoldDB" id="A0A438EIY7"/>
<gene>
    <name evidence="2" type="ORF">CK203_095484</name>
</gene>
<organism evidence="2 3">
    <name type="scientific">Vitis vinifera</name>
    <name type="common">Grape</name>
    <dbReference type="NCBI Taxonomy" id="29760"/>
    <lineage>
        <taxon>Eukaryota</taxon>
        <taxon>Viridiplantae</taxon>
        <taxon>Streptophyta</taxon>
        <taxon>Embryophyta</taxon>
        <taxon>Tracheophyta</taxon>
        <taxon>Spermatophyta</taxon>
        <taxon>Magnoliopsida</taxon>
        <taxon>eudicotyledons</taxon>
        <taxon>Gunneridae</taxon>
        <taxon>Pentapetalae</taxon>
        <taxon>rosids</taxon>
        <taxon>Vitales</taxon>
        <taxon>Vitaceae</taxon>
        <taxon>Viteae</taxon>
        <taxon>Vitis</taxon>
    </lineage>
</organism>
<sequence>MKCSEDVTMLQKLVERERIFEFLVGLNVEHDQVRVQILGKETLSSLIEVFSIVKAEASRRIVMLEAPPSEGSTPAVVKPDTGQWKNGVAVGETNWKNETHRP</sequence>
<proteinExistence type="predicted"/>
<accession>A0A438EIY7</accession>
<name>A0A438EIY7_VITVI</name>
<evidence type="ECO:0000313" key="2">
    <source>
        <dbReference type="EMBL" id="RVW47652.1"/>
    </source>
</evidence>
<feature type="region of interest" description="Disordered" evidence="1">
    <location>
        <begin position="68"/>
        <end position="102"/>
    </location>
</feature>
<reference evidence="2 3" key="1">
    <citation type="journal article" date="2018" name="PLoS Genet.">
        <title>Population sequencing reveals clonal diversity and ancestral inbreeding in the grapevine cultivar Chardonnay.</title>
        <authorList>
            <person name="Roach M.J."/>
            <person name="Johnson D.L."/>
            <person name="Bohlmann J."/>
            <person name="van Vuuren H.J."/>
            <person name="Jones S.J."/>
            <person name="Pretorius I.S."/>
            <person name="Schmidt S.A."/>
            <person name="Borneman A.R."/>
        </authorList>
    </citation>
    <scope>NUCLEOTIDE SEQUENCE [LARGE SCALE GENOMIC DNA]</scope>
    <source>
        <strain evidence="3">cv. Chardonnay</strain>
        <tissue evidence="2">Leaf</tissue>
    </source>
</reference>
<evidence type="ECO:0000313" key="3">
    <source>
        <dbReference type="Proteomes" id="UP000288805"/>
    </source>
</evidence>
<comment type="caution">
    <text evidence="2">The sequence shown here is derived from an EMBL/GenBank/DDBJ whole genome shotgun (WGS) entry which is preliminary data.</text>
</comment>